<evidence type="ECO:0000313" key="2">
    <source>
        <dbReference type="Proteomes" id="UP000006735"/>
    </source>
</evidence>
<keyword evidence="2" id="KW-1185">Reference proteome</keyword>
<name>Q5GVC7_XANOR</name>
<dbReference type="EMBL" id="AE013598">
    <property type="protein sequence ID" value="AAW77346.1"/>
    <property type="molecule type" value="Genomic_DNA"/>
</dbReference>
<dbReference type="AlphaFoldDB" id="Q5GVC7"/>
<proteinExistence type="predicted"/>
<reference evidence="1 2" key="1">
    <citation type="journal article" date="2005" name="Nucleic Acids Res.">
        <title>The genome sequence of Xanthomonas oryzae pathovar oryzae KACC10331, the bacterial blight pathogen of rice.</title>
        <authorList>
            <person name="Lee B.M."/>
            <person name="Park Y.J."/>
            <person name="Park D.S."/>
            <person name="Kang H.W."/>
            <person name="Kim J.G."/>
            <person name="Song E.S."/>
            <person name="Park I.C."/>
            <person name="Yoon U.H."/>
            <person name="Hahn J.H."/>
            <person name="Koo B.S."/>
            <person name="Lee G.B."/>
            <person name="Kim H."/>
            <person name="Park H.S."/>
            <person name="Yoon K.O."/>
            <person name="Kim J.H."/>
            <person name="Jung C.H."/>
            <person name="Koh N.H."/>
            <person name="Seo J.S."/>
            <person name="Go S.J."/>
        </authorList>
    </citation>
    <scope>NUCLEOTIDE SEQUENCE [LARGE SCALE GENOMIC DNA]</scope>
    <source>
        <strain evidence="2">KACC10331 / KXO85</strain>
    </source>
</reference>
<organism evidence="1 2">
    <name type="scientific">Xanthomonas oryzae pv. oryzae (strain KACC10331 / KXO85)</name>
    <dbReference type="NCBI Taxonomy" id="291331"/>
    <lineage>
        <taxon>Bacteria</taxon>
        <taxon>Pseudomonadati</taxon>
        <taxon>Pseudomonadota</taxon>
        <taxon>Gammaproteobacteria</taxon>
        <taxon>Lysobacterales</taxon>
        <taxon>Lysobacteraceae</taxon>
        <taxon>Xanthomonas</taxon>
    </lineage>
</organism>
<accession>Q5GVC7</accession>
<dbReference type="STRING" id="291331.XOO4092"/>
<dbReference type="Proteomes" id="UP000006735">
    <property type="component" value="Chromosome"/>
</dbReference>
<dbReference type="HOGENOM" id="CLU_118630_0_0_6"/>
<evidence type="ECO:0000313" key="1">
    <source>
        <dbReference type="EMBL" id="AAW77346.1"/>
    </source>
</evidence>
<dbReference type="KEGG" id="xoo:XOO4092"/>
<protein>
    <submittedName>
        <fullName evidence="1">Uncharacterized protein</fullName>
    </submittedName>
</protein>
<gene>
    <name evidence="1" type="ordered locus">XOO4092</name>
</gene>
<sequence>MRSLSGRVRYAMPAQMLLAARPHLPTMRHLPDITTSMRHHRRMPVSSCLVLRSLPLLMALLWPVLVAAQTSPASTTAAAPREPAPGGIQGTGDAWVDQHLADMGSYAQRYPASFIDEVARYTGTPRVYVQALLQVHGWRAGDIYFACFWAQAVQLSCRDTVRAYSRDHHDGWEGVITRLSVAPDNAHMRVLRHAIVASYDRWERPITLDALLRRQLGDPAQRLEAARQASEAAEAAAQAGL</sequence>